<keyword evidence="3" id="KW-1185">Reference proteome</keyword>
<name>A0A498IL14_MALDO</name>
<protein>
    <submittedName>
        <fullName evidence="2">Uncharacterized protein</fullName>
    </submittedName>
</protein>
<reference evidence="2 3" key="1">
    <citation type="submission" date="2018-10" db="EMBL/GenBank/DDBJ databases">
        <title>A high-quality apple genome assembly.</title>
        <authorList>
            <person name="Hu J."/>
        </authorList>
    </citation>
    <scope>NUCLEOTIDE SEQUENCE [LARGE SCALE GENOMIC DNA]</scope>
    <source>
        <strain evidence="3">cv. HFTH1</strain>
        <tissue evidence="2">Young leaf</tissue>
    </source>
</reference>
<evidence type="ECO:0000313" key="2">
    <source>
        <dbReference type="EMBL" id="RXH82844.1"/>
    </source>
</evidence>
<dbReference type="EMBL" id="RDQH01000337">
    <property type="protein sequence ID" value="RXH82844.1"/>
    <property type="molecule type" value="Genomic_DNA"/>
</dbReference>
<evidence type="ECO:0000313" key="3">
    <source>
        <dbReference type="Proteomes" id="UP000290289"/>
    </source>
</evidence>
<sequence length="175" mass="18529">MASVSGSIVAVDSDVIPIWVVEFQVSTHVELAGEQRGDEWDVDIGEEAKVLAGEGVGRRGGVGEDKAEAESRDRREDGEDEGVGEGGDRGRVRGVFSENFCWVEDAAYGKLVGVICEANGGVESGVVDESEVGGNGDVGEGVEAEVKSRGAKRKRWLKRMMKTAEKDGWGDGASI</sequence>
<organism evidence="2 3">
    <name type="scientific">Malus domestica</name>
    <name type="common">Apple</name>
    <name type="synonym">Pyrus malus</name>
    <dbReference type="NCBI Taxonomy" id="3750"/>
    <lineage>
        <taxon>Eukaryota</taxon>
        <taxon>Viridiplantae</taxon>
        <taxon>Streptophyta</taxon>
        <taxon>Embryophyta</taxon>
        <taxon>Tracheophyta</taxon>
        <taxon>Spermatophyta</taxon>
        <taxon>Magnoliopsida</taxon>
        <taxon>eudicotyledons</taxon>
        <taxon>Gunneridae</taxon>
        <taxon>Pentapetalae</taxon>
        <taxon>rosids</taxon>
        <taxon>fabids</taxon>
        <taxon>Rosales</taxon>
        <taxon>Rosaceae</taxon>
        <taxon>Amygdaloideae</taxon>
        <taxon>Maleae</taxon>
        <taxon>Malus</taxon>
    </lineage>
</organism>
<dbReference type="Proteomes" id="UP000290289">
    <property type="component" value="Chromosome 11"/>
</dbReference>
<dbReference type="AlphaFoldDB" id="A0A498IL14"/>
<evidence type="ECO:0000256" key="1">
    <source>
        <dbReference type="SAM" id="MobiDB-lite"/>
    </source>
</evidence>
<gene>
    <name evidence="2" type="ORF">DVH24_003342</name>
</gene>
<feature type="compositionally biased region" description="Basic and acidic residues" evidence="1">
    <location>
        <begin position="61"/>
        <end position="77"/>
    </location>
</feature>
<accession>A0A498IL14</accession>
<comment type="caution">
    <text evidence="2">The sequence shown here is derived from an EMBL/GenBank/DDBJ whole genome shotgun (WGS) entry which is preliminary data.</text>
</comment>
<proteinExistence type="predicted"/>
<feature type="region of interest" description="Disordered" evidence="1">
    <location>
        <begin position="55"/>
        <end position="90"/>
    </location>
</feature>